<organism evidence="11">
    <name type="scientific">Metarhizium acridum (strain CQMa 102)</name>
    <dbReference type="NCBI Taxonomy" id="655827"/>
    <lineage>
        <taxon>Eukaryota</taxon>
        <taxon>Fungi</taxon>
        <taxon>Dikarya</taxon>
        <taxon>Ascomycota</taxon>
        <taxon>Pezizomycotina</taxon>
        <taxon>Sordariomycetes</taxon>
        <taxon>Hypocreomycetidae</taxon>
        <taxon>Hypocreales</taxon>
        <taxon>Clavicipitaceae</taxon>
        <taxon>Metarhizium</taxon>
    </lineage>
</organism>
<dbReference type="GO" id="GO:0061656">
    <property type="term" value="F:SUMO conjugating enzyme activity"/>
    <property type="evidence" value="ECO:0007669"/>
    <property type="project" value="EnsemblFungi"/>
</dbReference>
<dbReference type="eggNOG" id="KOG0424">
    <property type="taxonomic scope" value="Eukaryota"/>
</dbReference>
<evidence type="ECO:0000256" key="1">
    <source>
        <dbReference type="ARBA" id="ARBA00022679"/>
    </source>
</evidence>
<evidence type="ECO:0000256" key="6">
    <source>
        <dbReference type="ARBA" id="ARBA00042190"/>
    </source>
</evidence>
<dbReference type="HOGENOM" id="CLU_030988_12_0_1"/>
<dbReference type="GO" id="GO:0006281">
    <property type="term" value="P:DNA repair"/>
    <property type="evidence" value="ECO:0007669"/>
    <property type="project" value="EnsemblFungi"/>
</dbReference>
<evidence type="ECO:0000259" key="9">
    <source>
        <dbReference type="PROSITE" id="PS50127"/>
    </source>
</evidence>
<dbReference type="GO" id="GO:0016925">
    <property type="term" value="P:protein sumoylation"/>
    <property type="evidence" value="ECO:0007669"/>
    <property type="project" value="EnsemblFungi"/>
</dbReference>
<dbReference type="STRING" id="655827.E9DU69"/>
<dbReference type="SMART" id="SM00212">
    <property type="entry name" value="UBCc"/>
    <property type="match status" value="1"/>
</dbReference>
<dbReference type="SUPFAM" id="SSF54495">
    <property type="entry name" value="UBC-like"/>
    <property type="match status" value="1"/>
</dbReference>
<dbReference type="AlphaFoldDB" id="E9DU69"/>
<dbReference type="InParanoid" id="E9DU69"/>
<dbReference type="InterPro" id="IPR050113">
    <property type="entry name" value="Ub_conjugating_enzyme"/>
</dbReference>
<dbReference type="OMA" id="TWECGIP"/>
<name>E9DU69_METAQ</name>
<dbReference type="FunCoup" id="E9DU69">
    <property type="interactions" value="1133"/>
</dbReference>
<evidence type="ECO:0000256" key="8">
    <source>
        <dbReference type="RuleBase" id="RU362109"/>
    </source>
</evidence>
<keyword evidence="8" id="KW-0547">Nucleotide-binding</keyword>
<evidence type="ECO:0000256" key="7">
    <source>
        <dbReference type="PROSITE-ProRule" id="PRU10133"/>
    </source>
</evidence>
<accession>E9DU69</accession>
<sequence length="176" mass="20274">MALCQNRLQEERKQWRRDHPFGFYAKPARTKEGILDLKNWECGVPGKDKTIWEGGLFKLTIAFPEEYPTKPPKCEILNSARIADMTNTQNQIGKFVPPLFHPNVYPSGTVCLSILNEEEAWKPAITVKQILLGIQDLLNDPNPESPAQAEAYNLFKRDRVEYEKRVRRVVRENPAP</sequence>
<dbReference type="GO" id="GO:0005524">
    <property type="term" value="F:ATP binding"/>
    <property type="evidence" value="ECO:0007669"/>
    <property type="project" value="UniProtKB-UniRule"/>
</dbReference>
<feature type="active site" description="Glycyl thioester intermediate" evidence="7">
    <location>
        <position position="111"/>
    </location>
</feature>
<comment type="similarity">
    <text evidence="8">Belongs to the ubiquitin-conjugating enzyme family.</text>
</comment>
<evidence type="ECO:0000256" key="4">
    <source>
        <dbReference type="ARBA" id="ARBA00041569"/>
    </source>
</evidence>
<keyword evidence="8" id="KW-0067">ATP-binding</keyword>
<keyword evidence="2 8" id="KW-0833">Ubl conjugation pathway</keyword>
<feature type="domain" description="UBC core" evidence="9">
    <location>
        <begin position="3"/>
        <end position="175"/>
    </location>
</feature>
<evidence type="ECO:0000313" key="11">
    <source>
        <dbReference type="Proteomes" id="UP000002499"/>
    </source>
</evidence>
<dbReference type="PROSITE" id="PS50127">
    <property type="entry name" value="UBC_2"/>
    <property type="match status" value="1"/>
</dbReference>
<reference evidence="10 11" key="1">
    <citation type="journal article" date="2011" name="PLoS Genet.">
        <title>Genome sequencing and comparative transcriptomics of the model entomopathogenic fungi Metarhizium anisopliae and M. acridum.</title>
        <authorList>
            <person name="Gao Q."/>
            <person name="Jin K."/>
            <person name="Ying S.H."/>
            <person name="Zhang Y."/>
            <person name="Xiao G."/>
            <person name="Shang Y."/>
            <person name="Duan Z."/>
            <person name="Hu X."/>
            <person name="Xie X.Q."/>
            <person name="Zhou G."/>
            <person name="Peng G."/>
            <person name="Luo Z."/>
            <person name="Huang W."/>
            <person name="Wang B."/>
            <person name="Fang W."/>
            <person name="Wang S."/>
            <person name="Zhong Y."/>
            <person name="Ma L.J."/>
            <person name="St Leger R.J."/>
            <person name="Zhao G.P."/>
            <person name="Pei Y."/>
            <person name="Feng M.G."/>
            <person name="Xia Y."/>
            <person name="Wang C."/>
        </authorList>
    </citation>
    <scope>NUCLEOTIDE SEQUENCE [LARGE SCALE GENOMIC DNA]</scope>
    <source>
        <strain evidence="10 11">CQMa 102</strain>
    </source>
</reference>
<evidence type="ECO:0000313" key="10">
    <source>
        <dbReference type="EMBL" id="EFY92929.1"/>
    </source>
</evidence>
<keyword evidence="11" id="KW-1185">Reference proteome</keyword>
<evidence type="ECO:0000256" key="3">
    <source>
        <dbReference type="ARBA" id="ARBA00039884"/>
    </source>
</evidence>
<dbReference type="GO" id="GO:0000792">
    <property type="term" value="C:heterochromatin"/>
    <property type="evidence" value="ECO:0007669"/>
    <property type="project" value="EnsemblFungi"/>
</dbReference>
<proteinExistence type="inferred from homology"/>
<dbReference type="EMBL" id="GL698473">
    <property type="protein sequence ID" value="EFY92929.1"/>
    <property type="molecule type" value="Genomic_DNA"/>
</dbReference>
<dbReference type="PROSITE" id="PS00183">
    <property type="entry name" value="UBC_1"/>
    <property type="match status" value="1"/>
</dbReference>
<dbReference type="InterPro" id="IPR023313">
    <property type="entry name" value="UBQ-conjugating_AS"/>
</dbReference>
<dbReference type="GO" id="GO:0005634">
    <property type="term" value="C:nucleus"/>
    <property type="evidence" value="ECO:0007669"/>
    <property type="project" value="EnsemblFungi"/>
</dbReference>
<dbReference type="InterPro" id="IPR016135">
    <property type="entry name" value="UBQ-conjugating_enzyme/RWD"/>
</dbReference>
<dbReference type="PANTHER" id="PTHR24067">
    <property type="entry name" value="UBIQUITIN-CONJUGATING ENZYME E2"/>
    <property type="match status" value="1"/>
</dbReference>
<gene>
    <name evidence="10" type="ORF">MAC_01167</name>
</gene>
<dbReference type="Proteomes" id="UP000002499">
    <property type="component" value="Unassembled WGS sequence"/>
</dbReference>
<dbReference type="CDD" id="cd23798">
    <property type="entry name" value="UBCc_UBE2I"/>
    <property type="match status" value="1"/>
</dbReference>
<protein>
    <recommendedName>
        <fullName evidence="3">Ubiquitin-conjugating enzyme E2 2</fullName>
    </recommendedName>
    <alternativeName>
        <fullName evidence="5">E2 ubiquitin-conjugating enzyme 2</fullName>
    </alternativeName>
    <alternativeName>
        <fullName evidence="6">Ubiquitin carrier protein UBC2</fullName>
    </alternativeName>
    <alternativeName>
        <fullName evidence="4">Ubiquitin-protein ligase UBC2</fullName>
    </alternativeName>
</protein>
<dbReference type="GO" id="GO:0106068">
    <property type="term" value="C:SUMO ligase complex"/>
    <property type="evidence" value="ECO:0007669"/>
    <property type="project" value="EnsemblFungi"/>
</dbReference>
<keyword evidence="1" id="KW-0808">Transferase</keyword>
<evidence type="ECO:0000256" key="5">
    <source>
        <dbReference type="ARBA" id="ARBA00042179"/>
    </source>
</evidence>
<dbReference type="InterPro" id="IPR000608">
    <property type="entry name" value="UBC"/>
</dbReference>
<evidence type="ECO:0000256" key="2">
    <source>
        <dbReference type="ARBA" id="ARBA00022786"/>
    </source>
</evidence>
<dbReference type="Pfam" id="PF00179">
    <property type="entry name" value="UQ_con"/>
    <property type="match status" value="1"/>
</dbReference>
<dbReference type="OrthoDB" id="6600758at2759"/>
<dbReference type="Gene3D" id="3.10.110.10">
    <property type="entry name" value="Ubiquitin Conjugating Enzyme"/>
    <property type="match status" value="1"/>
</dbReference>